<evidence type="ECO:0000256" key="1">
    <source>
        <dbReference type="SAM" id="MobiDB-lite"/>
    </source>
</evidence>
<evidence type="ECO:0008006" key="4">
    <source>
        <dbReference type="Google" id="ProtNLM"/>
    </source>
</evidence>
<evidence type="ECO:0000313" key="2">
    <source>
        <dbReference type="EMBL" id="CAK0880386.1"/>
    </source>
</evidence>
<dbReference type="Proteomes" id="UP001189429">
    <property type="component" value="Unassembled WGS sequence"/>
</dbReference>
<protein>
    <recommendedName>
        <fullName evidence="4">C3H1-type domain-containing protein</fullName>
    </recommendedName>
</protein>
<accession>A0ABN9W2W2</accession>
<reference evidence="2" key="1">
    <citation type="submission" date="2023-10" db="EMBL/GenBank/DDBJ databases">
        <authorList>
            <person name="Chen Y."/>
            <person name="Shah S."/>
            <person name="Dougan E. K."/>
            <person name="Thang M."/>
            <person name="Chan C."/>
        </authorList>
    </citation>
    <scope>NUCLEOTIDE SEQUENCE [LARGE SCALE GENOMIC DNA]</scope>
</reference>
<gene>
    <name evidence="2" type="ORF">PCOR1329_LOCUS63543</name>
</gene>
<feature type="region of interest" description="Disordered" evidence="1">
    <location>
        <begin position="162"/>
        <end position="193"/>
    </location>
</feature>
<name>A0ABN9W2W2_9DINO</name>
<evidence type="ECO:0000313" key="3">
    <source>
        <dbReference type="Proteomes" id="UP001189429"/>
    </source>
</evidence>
<comment type="caution">
    <text evidence="2">The sequence shown here is derived from an EMBL/GenBank/DDBJ whole genome shotgun (WGS) entry which is preliminary data.</text>
</comment>
<sequence>MTCLGGHMSAAAAARLTLRPPPGLPHPAAAPELPRQRQVPPGSFYAHPGGRALGPPPGLAAPCRRAADGPWAPGAWEVAPSTRCPSREPARAPGAYAAIADSGSDSELYPGGPALGPPPGLVARCCRAADGPWAPGAREDAPAPSTRCPSLESARAPCANAAIADSGSDSDGPGARPPPGAWSSQGEGAAPRPPGCFGGAGCHHELGKPGVPSAGSAQHHLGLCKPCDFVYRGACREGTSCKFCHLCGPEETQRRKKEKKRQHRAQRQREYESLALVGGPLAGPVSAAGSAAW</sequence>
<proteinExistence type="predicted"/>
<organism evidence="2 3">
    <name type="scientific">Prorocentrum cordatum</name>
    <dbReference type="NCBI Taxonomy" id="2364126"/>
    <lineage>
        <taxon>Eukaryota</taxon>
        <taxon>Sar</taxon>
        <taxon>Alveolata</taxon>
        <taxon>Dinophyceae</taxon>
        <taxon>Prorocentrales</taxon>
        <taxon>Prorocentraceae</taxon>
        <taxon>Prorocentrum</taxon>
    </lineage>
</organism>
<feature type="region of interest" description="Disordered" evidence="1">
    <location>
        <begin position="17"/>
        <end position="65"/>
    </location>
</feature>
<dbReference type="EMBL" id="CAUYUJ010018064">
    <property type="protein sequence ID" value="CAK0880386.1"/>
    <property type="molecule type" value="Genomic_DNA"/>
</dbReference>
<keyword evidence="3" id="KW-1185">Reference proteome</keyword>